<sequence length="180" mass="20365">MPRQTEHFAFEEELEQIREQKEEITDSMMQISQENPAWDDLIRTGNSLDTYENAIQWADEAHEDDSQPEWNDDVDGVTIAGLSGGEEAEAIDRLRSADGGEKARRNYYVAAGTVDAPYCDVLDDWSSASIDERVAVVSQLPPDYLEWADAKVDELTSVGEGKGNSFWRLYAEKRRQQTAK</sequence>
<reference evidence="2 3" key="1">
    <citation type="submission" date="2016-10" db="EMBL/GenBank/DDBJ databases">
        <authorList>
            <person name="de Groot N.N."/>
        </authorList>
    </citation>
    <scope>NUCLEOTIDE SEQUENCE [LARGE SCALE GENOMIC DNA]</scope>
    <source>
        <strain evidence="2 3">SP2</strain>
    </source>
</reference>
<dbReference type="GeneID" id="14209474"/>
<dbReference type="Proteomes" id="UP000182829">
    <property type="component" value="Unassembled WGS sequence"/>
</dbReference>
<gene>
    <name evidence="2" type="ORF">SAMN05443661_110140</name>
</gene>
<dbReference type="RefSeq" id="WP_005576706.1">
    <property type="nucleotide sequence ID" value="NZ_FORO01000010.1"/>
</dbReference>
<evidence type="ECO:0000256" key="1">
    <source>
        <dbReference type="SAM" id="Coils"/>
    </source>
</evidence>
<evidence type="ECO:0000313" key="3">
    <source>
        <dbReference type="Proteomes" id="UP000182829"/>
    </source>
</evidence>
<feature type="coiled-coil region" evidence="1">
    <location>
        <begin position="7"/>
        <end position="34"/>
    </location>
</feature>
<name>A0A1I3MH82_9EURY</name>
<dbReference type="AlphaFoldDB" id="A0A1I3MH82"/>
<accession>A0A1I3MH82</accession>
<proteinExistence type="predicted"/>
<organism evidence="2 3">
    <name type="scientific">Natronobacterium gregoryi</name>
    <dbReference type="NCBI Taxonomy" id="44930"/>
    <lineage>
        <taxon>Archaea</taxon>
        <taxon>Methanobacteriati</taxon>
        <taxon>Methanobacteriota</taxon>
        <taxon>Stenosarchaea group</taxon>
        <taxon>Halobacteria</taxon>
        <taxon>Halobacteriales</taxon>
        <taxon>Natrialbaceae</taxon>
        <taxon>Natronobacterium</taxon>
    </lineage>
</organism>
<dbReference type="EMBL" id="FORO01000010">
    <property type="protein sequence ID" value="SFI96120.1"/>
    <property type="molecule type" value="Genomic_DNA"/>
</dbReference>
<protein>
    <submittedName>
        <fullName evidence="2">Uncharacterized protein</fullName>
    </submittedName>
</protein>
<evidence type="ECO:0000313" key="2">
    <source>
        <dbReference type="EMBL" id="SFI96120.1"/>
    </source>
</evidence>
<dbReference type="OrthoDB" id="202810at2157"/>
<keyword evidence="1" id="KW-0175">Coiled coil</keyword>